<evidence type="ECO:0000256" key="9">
    <source>
        <dbReference type="SAM" id="Phobius"/>
    </source>
</evidence>
<evidence type="ECO:0000313" key="11">
    <source>
        <dbReference type="EMBL" id="HEU00056.1"/>
    </source>
</evidence>
<protein>
    <submittedName>
        <fullName evidence="11">Methyl-accepting chemotaxis protein</fullName>
    </submittedName>
</protein>
<dbReference type="PROSITE" id="PS50885">
    <property type="entry name" value="HAMP"/>
    <property type="match status" value="2"/>
</dbReference>
<dbReference type="InterPro" id="IPR051310">
    <property type="entry name" value="MCP_chemotaxis"/>
</dbReference>
<comment type="subcellular location">
    <subcellularLocation>
        <location evidence="1">Cell membrane</location>
        <topology evidence="1">Multi-pass membrane protein</topology>
    </subcellularLocation>
</comment>
<sequence>MLRRLSLPAKVSIMVVACLAVLTVLFGVANVIVLREDGARRAAERQESNMRVAWEVLGAYGDSFRREGDSFYVGQQQLNDFSESVDKIKALVGGTATVFMGDKRVTTNVKKPDGSRAVGTVLAPGPVYDALFRDGQPYRGRADILGTPFFTAYDPIKDASGKTIGILYVGIPEAEFFSSIDSLQYKLAAISLGAAIIIGLFVLWMSGRLFAPLKGLTKTIAAVADGRTDVTVVGLDREDEIGQMATSVEHLRHAVIERERLEAEAAAARIDQEQAKTRQASLDNSKAEDLRAFVGVVEVGFERLSAGDLTVRMAEPVAAEFEPIRAKFNDSVAKLEDAIGNVVTSIGSIRSGLSEINTASNDLAQRTEQQAANLEETVAALGEVTTAVNETAEGAGKAQT</sequence>
<dbReference type="Pfam" id="PF00672">
    <property type="entry name" value="HAMP"/>
    <property type="match status" value="1"/>
</dbReference>
<keyword evidence="4 9" id="KW-0812">Transmembrane</keyword>
<evidence type="ECO:0000256" key="5">
    <source>
        <dbReference type="ARBA" id="ARBA00022989"/>
    </source>
</evidence>
<dbReference type="Proteomes" id="UP000885680">
    <property type="component" value="Unassembled WGS sequence"/>
</dbReference>
<feature type="non-terminal residue" evidence="11">
    <location>
        <position position="400"/>
    </location>
</feature>
<dbReference type="EMBL" id="DRGN01000089">
    <property type="protein sequence ID" value="HEU00056.1"/>
    <property type="molecule type" value="Genomic_DNA"/>
</dbReference>
<dbReference type="CDD" id="cd06225">
    <property type="entry name" value="HAMP"/>
    <property type="match status" value="1"/>
</dbReference>
<dbReference type="SUPFAM" id="SSF103190">
    <property type="entry name" value="Sensory domain-like"/>
    <property type="match status" value="1"/>
</dbReference>
<gene>
    <name evidence="11" type="ORF">ENH89_06795</name>
</gene>
<evidence type="ECO:0000256" key="3">
    <source>
        <dbReference type="ARBA" id="ARBA00022500"/>
    </source>
</evidence>
<feature type="domain" description="HAMP" evidence="10">
    <location>
        <begin position="302"/>
        <end position="340"/>
    </location>
</feature>
<dbReference type="SUPFAM" id="SSF158472">
    <property type="entry name" value="HAMP domain-like"/>
    <property type="match status" value="1"/>
</dbReference>
<name>A0A9C9NEI0_9HYPH</name>
<evidence type="ECO:0000256" key="8">
    <source>
        <dbReference type="SAM" id="Coils"/>
    </source>
</evidence>
<dbReference type="GO" id="GO:0007165">
    <property type="term" value="P:signal transduction"/>
    <property type="evidence" value="ECO:0007669"/>
    <property type="project" value="InterPro"/>
</dbReference>
<comment type="caution">
    <text evidence="11">The sequence shown here is derived from an EMBL/GenBank/DDBJ whole genome shotgun (WGS) entry which is preliminary data.</text>
</comment>
<evidence type="ECO:0000256" key="2">
    <source>
        <dbReference type="ARBA" id="ARBA00022475"/>
    </source>
</evidence>
<evidence type="ECO:0000256" key="7">
    <source>
        <dbReference type="ARBA" id="ARBA00029447"/>
    </source>
</evidence>
<keyword evidence="3" id="KW-0145">Chemotaxis</keyword>
<reference evidence="11" key="1">
    <citation type="journal article" date="2020" name="mSystems">
        <title>Genome- and Community-Level Interaction Insights into Carbon Utilization and Element Cycling Functions of Hydrothermarchaeota in Hydrothermal Sediment.</title>
        <authorList>
            <person name="Zhou Z."/>
            <person name="Liu Y."/>
            <person name="Xu W."/>
            <person name="Pan J."/>
            <person name="Luo Z.H."/>
            <person name="Li M."/>
        </authorList>
    </citation>
    <scope>NUCLEOTIDE SEQUENCE</scope>
    <source>
        <strain evidence="11">HyVt-347</strain>
    </source>
</reference>
<dbReference type="GO" id="GO:0006935">
    <property type="term" value="P:chemotaxis"/>
    <property type="evidence" value="ECO:0007669"/>
    <property type="project" value="UniProtKB-KW"/>
</dbReference>
<dbReference type="InterPro" id="IPR003660">
    <property type="entry name" value="HAMP_dom"/>
</dbReference>
<keyword evidence="8" id="KW-0175">Coiled coil</keyword>
<feature type="transmembrane region" description="Helical" evidence="9">
    <location>
        <begin position="12"/>
        <end position="34"/>
    </location>
</feature>
<accession>A0A9C9NEI0</accession>
<dbReference type="SUPFAM" id="SSF58104">
    <property type="entry name" value="Methyl-accepting chemotaxis protein (MCP) signaling domain"/>
    <property type="match status" value="1"/>
</dbReference>
<feature type="coiled-coil region" evidence="8">
    <location>
        <begin position="357"/>
        <end position="384"/>
    </location>
</feature>
<proteinExistence type="inferred from homology"/>
<dbReference type="AlphaFoldDB" id="A0A9C9NEI0"/>
<dbReference type="SMART" id="SM00304">
    <property type="entry name" value="HAMP"/>
    <property type="match status" value="3"/>
</dbReference>
<dbReference type="Gene3D" id="1.10.287.950">
    <property type="entry name" value="Methyl-accepting chemotaxis protein"/>
    <property type="match status" value="1"/>
</dbReference>
<dbReference type="InterPro" id="IPR029151">
    <property type="entry name" value="Sensor-like_sf"/>
</dbReference>
<dbReference type="Pfam" id="PF17202">
    <property type="entry name" value="sCache_3_3"/>
    <property type="match status" value="1"/>
</dbReference>
<feature type="domain" description="HAMP" evidence="10">
    <location>
        <begin position="207"/>
        <end position="260"/>
    </location>
</feature>
<feature type="transmembrane region" description="Helical" evidence="9">
    <location>
        <begin position="187"/>
        <end position="207"/>
    </location>
</feature>
<keyword evidence="6 9" id="KW-0472">Membrane</keyword>
<evidence type="ECO:0000259" key="10">
    <source>
        <dbReference type="PROSITE" id="PS50885"/>
    </source>
</evidence>
<evidence type="ECO:0000256" key="1">
    <source>
        <dbReference type="ARBA" id="ARBA00004651"/>
    </source>
</evidence>
<keyword evidence="5 9" id="KW-1133">Transmembrane helix</keyword>
<keyword evidence="2" id="KW-1003">Cell membrane</keyword>
<feature type="coiled-coil region" evidence="8">
    <location>
        <begin position="251"/>
        <end position="278"/>
    </location>
</feature>
<dbReference type="PANTHER" id="PTHR43531:SF11">
    <property type="entry name" value="METHYL-ACCEPTING CHEMOTAXIS PROTEIN 3"/>
    <property type="match status" value="1"/>
</dbReference>
<dbReference type="GO" id="GO:0005886">
    <property type="term" value="C:plasma membrane"/>
    <property type="evidence" value="ECO:0007669"/>
    <property type="project" value="UniProtKB-SubCell"/>
</dbReference>
<dbReference type="Gene3D" id="6.10.340.10">
    <property type="match status" value="1"/>
</dbReference>
<dbReference type="InterPro" id="IPR033463">
    <property type="entry name" value="sCache_3"/>
</dbReference>
<evidence type="ECO:0000256" key="6">
    <source>
        <dbReference type="ARBA" id="ARBA00023136"/>
    </source>
</evidence>
<dbReference type="PANTHER" id="PTHR43531">
    <property type="entry name" value="PROTEIN ICFG"/>
    <property type="match status" value="1"/>
</dbReference>
<evidence type="ECO:0000256" key="4">
    <source>
        <dbReference type="ARBA" id="ARBA00022692"/>
    </source>
</evidence>
<evidence type="ECO:0000313" key="12">
    <source>
        <dbReference type="Proteomes" id="UP000885680"/>
    </source>
</evidence>
<comment type="similarity">
    <text evidence="7">Belongs to the methyl-accepting chemotaxis (MCP) protein family.</text>
</comment>
<organism evidence="11 12">
    <name type="scientific">Aurantimonas coralicida</name>
    <dbReference type="NCBI Taxonomy" id="182270"/>
    <lineage>
        <taxon>Bacteria</taxon>
        <taxon>Pseudomonadati</taxon>
        <taxon>Pseudomonadota</taxon>
        <taxon>Alphaproteobacteria</taxon>
        <taxon>Hyphomicrobiales</taxon>
        <taxon>Aurantimonadaceae</taxon>
        <taxon>Aurantimonas</taxon>
    </lineage>
</organism>